<dbReference type="InterPro" id="IPR017853">
    <property type="entry name" value="GH"/>
</dbReference>
<dbReference type="InterPro" id="IPR036962">
    <property type="entry name" value="Glyco_hydro_3_N_sf"/>
</dbReference>
<name>A0A8J3MRB0_9CHLR</name>
<dbReference type="Gene3D" id="2.60.40.10">
    <property type="entry name" value="Immunoglobulins"/>
    <property type="match status" value="1"/>
</dbReference>
<dbReference type="InterPro" id="IPR036881">
    <property type="entry name" value="Glyco_hydro_3_C_sf"/>
</dbReference>
<evidence type="ECO:0000313" key="5">
    <source>
        <dbReference type="Proteomes" id="UP000612362"/>
    </source>
</evidence>
<dbReference type="Pfam" id="PF01915">
    <property type="entry name" value="Glyco_hydro_3_C"/>
    <property type="match status" value="1"/>
</dbReference>
<keyword evidence="2" id="KW-0378">Hydrolase</keyword>
<evidence type="ECO:0000256" key="1">
    <source>
        <dbReference type="ARBA" id="ARBA00005336"/>
    </source>
</evidence>
<dbReference type="EMBL" id="BNJF01000002">
    <property type="protein sequence ID" value="GHO45792.1"/>
    <property type="molecule type" value="Genomic_DNA"/>
</dbReference>
<dbReference type="SMART" id="SM00758">
    <property type="entry name" value="PA14"/>
    <property type="match status" value="1"/>
</dbReference>
<evidence type="ECO:0000256" key="2">
    <source>
        <dbReference type="ARBA" id="ARBA00022801"/>
    </source>
</evidence>
<dbReference type="PROSITE" id="PS51820">
    <property type="entry name" value="PA14"/>
    <property type="match status" value="1"/>
</dbReference>
<sequence length="804" mass="87945">MLAGADMWHTVAIERLGIPALKVSDGPNGARGGAMQGGVTAACFPSGIALASTWNTELVERVGQALAQEARTKGARVLLAPTVNIHRTPIGGRNFESFSEDPYLTARMAVAYIRGLQSQGVGATVKHYAGNESEFERHSMSTEIDERTLREIYLPPFEAAVREANTWAVMASYNLVNGIPASEHPVLLRNILREEWGFDGAVVSDWFLSVKSTAASVNEGLDLEMPGPGLWRGEKLLQAVKDGEVEESTLDESVRRLLRLLEKAGKFEHPEEEPEQAVNNPEHRALIREAAASGMVLLKNDHDVLPLRRESSRSLAIIGPNAKVAQIMGGGSAQVNPHYIVTPYDGILANAGEQITIGYEQGCTNHKLLPLLDTQLLLAAEDSGLKLEYFNAPTPGETPVYQEFATSSERMWFGPLPEGVNPQEFAVRASGRFVPKESGRHSFSLVSAGLSRLFIDGQEVLDNWTSQSRGDTYFGMGSTEVRSQIEMVAGREYELVMEFGKSATSMASAMRLGYLPPLPEDMLERAVTLAAQSEVALVFVGLSGEWESEGFDRAHMELPGEQNKLIARIADVNPKTVVVLSSGSALAMPWLEQVAAVVQAWYPGQECGNAIADILFGDVNPSGKLPQTFPVRLEDTPAYLTYPGENGRVYYAEGLFVGYRYYDKKHVAPLFPFGFGLSYTDFVYSQLNVSAKQIGAGESVRVSLEVTNTGKCAGHEIVQLYVRDVKSSLHRPEKELKAFSNVRLEVGETRTVTLEIGREALAYFDDNAHQWVAESGEFEVLVGSSSQDIRATTTFELTETSSWL</sequence>
<accession>A0A8J3MRB0</accession>
<dbReference type="Pfam" id="PF07691">
    <property type="entry name" value="PA14"/>
    <property type="match status" value="1"/>
</dbReference>
<feature type="domain" description="PA14" evidence="3">
    <location>
        <begin position="380"/>
        <end position="530"/>
    </location>
</feature>
<dbReference type="Pfam" id="PF00933">
    <property type="entry name" value="Glyco_hydro_3"/>
    <property type="match status" value="1"/>
</dbReference>
<dbReference type="InterPro" id="IPR011658">
    <property type="entry name" value="PA14_dom"/>
</dbReference>
<organism evidence="4 5">
    <name type="scientific">Ktedonospora formicarum</name>
    <dbReference type="NCBI Taxonomy" id="2778364"/>
    <lineage>
        <taxon>Bacteria</taxon>
        <taxon>Bacillati</taxon>
        <taxon>Chloroflexota</taxon>
        <taxon>Ktedonobacteria</taxon>
        <taxon>Ktedonobacterales</taxon>
        <taxon>Ktedonobacteraceae</taxon>
        <taxon>Ktedonospora</taxon>
    </lineage>
</organism>
<dbReference type="Gene3D" id="3.20.20.300">
    <property type="entry name" value="Glycoside hydrolase, family 3, N-terminal domain"/>
    <property type="match status" value="1"/>
</dbReference>
<dbReference type="PANTHER" id="PTHR42715">
    <property type="entry name" value="BETA-GLUCOSIDASE"/>
    <property type="match status" value="1"/>
</dbReference>
<gene>
    <name evidence="4" type="ORF">KSX_39550</name>
</gene>
<dbReference type="SUPFAM" id="SSF56988">
    <property type="entry name" value="Anthrax protective antigen"/>
    <property type="match status" value="1"/>
</dbReference>
<protein>
    <submittedName>
        <fullName evidence="4">Beta-glucosidase</fullName>
    </submittedName>
</protein>
<proteinExistence type="inferred from homology"/>
<comment type="similarity">
    <text evidence="1">Belongs to the glycosyl hydrolase 3 family.</text>
</comment>
<dbReference type="InterPro" id="IPR013783">
    <property type="entry name" value="Ig-like_fold"/>
</dbReference>
<comment type="caution">
    <text evidence="4">The sequence shown here is derived from an EMBL/GenBank/DDBJ whole genome shotgun (WGS) entry which is preliminary data.</text>
</comment>
<reference evidence="4" key="1">
    <citation type="submission" date="2020-10" db="EMBL/GenBank/DDBJ databases">
        <title>Taxonomic study of unclassified bacteria belonging to the class Ktedonobacteria.</title>
        <authorList>
            <person name="Yabe S."/>
            <person name="Wang C.M."/>
            <person name="Zheng Y."/>
            <person name="Sakai Y."/>
            <person name="Cavaletti L."/>
            <person name="Monciardini P."/>
            <person name="Donadio S."/>
        </authorList>
    </citation>
    <scope>NUCLEOTIDE SEQUENCE</scope>
    <source>
        <strain evidence="4">SOSP1-1</strain>
    </source>
</reference>
<dbReference type="GO" id="GO:0009251">
    <property type="term" value="P:glucan catabolic process"/>
    <property type="evidence" value="ECO:0007669"/>
    <property type="project" value="TreeGrafter"/>
</dbReference>
<dbReference type="SUPFAM" id="SSF52279">
    <property type="entry name" value="Beta-D-glucan exohydrolase, C-terminal domain"/>
    <property type="match status" value="1"/>
</dbReference>
<dbReference type="InterPro" id="IPR001764">
    <property type="entry name" value="Glyco_hydro_3_N"/>
</dbReference>
<evidence type="ECO:0000313" key="4">
    <source>
        <dbReference type="EMBL" id="GHO45792.1"/>
    </source>
</evidence>
<dbReference type="FunFam" id="2.60.40.10:FF:000495">
    <property type="entry name" value="Periplasmic beta-glucosidase"/>
    <property type="match status" value="1"/>
</dbReference>
<dbReference type="AlphaFoldDB" id="A0A8J3MRB0"/>
<dbReference type="PRINTS" id="PR00133">
    <property type="entry name" value="GLHYDRLASE3"/>
</dbReference>
<dbReference type="SMART" id="SM01217">
    <property type="entry name" value="Fn3_like"/>
    <property type="match status" value="1"/>
</dbReference>
<evidence type="ECO:0000259" key="3">
    <source>
        <dbReference type="PROSITE" id="PS51820"/>
    </source>
</evidence>
<dbReference type="InterPro" id="IPR002772">
    <property type="entry name" value="Glyco_hydro_3_C"/>
</dbReference>
<dbReference type="GO" id="GO:0008422">
    <property type="term" value="F:beta-glucosidase activity"/>
    <property type="evidence" value="ECO:0007669"/>
    <property type="project" value="TreeGrafter"/>
</dbReference>
<dbReference type="InterPro" id="IPR026891">
    <property type="entry name" value="Fn3-like"/>
</dbReference>
<dbReference type="Gene3D" id="2.60.120.260">
    <property type="entry name" value="Galactose-binding domain-like"/>
    <property type="match status" value="1"/>
</dbReference>
<dbReference type="PANTHER" id="PTHR42715:SF3">
    <property type="entry name" value="BETA-GLUCOSIDASE B-RELATED"/>
    <property type="match status" value="1"/>
</dbReference>
<dbReference type="Proteomes" id="UP000612362">
    <property type="component" value="Unassembled WGS sequence"/>
</dbReference>
<keyword evidence="5" id="KW-1185">Reference proteome</keyword>
<dbReference type="InterPro" id="IPR050288">
    <property type="entry name" value="Cellulose_deg_GH3"/>
</dbReference>
<dbReference type="Gene3D" id="3.40.50.1700">
    <property type="entry name" value="Glycoside hydrolase family 3 C-terminal domain"/>
    <property type="match status" value="1"/>
</dbReference>
<dbReference type="Pfam" id="PF14310">
    <property type="entry name" value="Fn3-like"/>
    <property type="match status" value="1"/>
</dbReference>
<dbReference type="SUPFAM" id="SSF51445">
    <property type="entry name" value="(Trans)glycosidases"/>
    <property type="match status" value="1"/>
</dbReference>
<dbReference type="InterPro" id="IPR037524">
    <property type="entry name" value="PA14/GLEYA"/>
</dbReference>